<reference evidence="4 5" key="1">
    <citation type="submission" date="2019-09" db="EMBL/GenBank/DDBJ databases">
        <title>YIM 48816 draft genome.</title>
        <authorList>
            <person name="Jiang L."/>
        </authorList>
    </citation>
    <scope>NUCLEOTIDE SEQUENCE [LARGE SCALE GENOMIC DNA]</scope>
    <source>
        <strain evidence="4 5">YIM 48816</strain>
    </source>
</reference>
<dbReference type="Gene3D" id="3.40.50.150">
    <property type="entry name" value="Vaccinia Virus protein VP39"/>
    <property type="match status" value="1"/>
</dbReference>
<dbReference type="SUPFAM" id="SSF53335">
    <property type="entry name" value="S-adenosyl-L-methionine-dependent methyltransferases"/>
    <property type="match status" value="1"/>
</dbReference>
<dbReference type="OrthoDB" id="163232at2"/>
<feature type="coiled-coil region" evidence="1">
    <location>
        <begin position="5"/>
        <end position="39"/>
    </location>
</feature>
<evidence type="ECO:0000313" key="4">
    <source>
        <dbReference type="EMBL" id="KAB1079670.1"/>
    </source>
</evidence>
<dbReference type="AlphaFoldDB" id="A0A6L3T3F7"/>
<evidence type="ECO:0000313" key="5">
    <source>
        <dbReference type="Proteomes" id="UP000474159"/>
    </source>
</evidence>
<organism evidence="4 5">
    <name type="scientific">Methylobacterium soli</name>
    <dbReference type="NCBI Taxonomy" id="553447"/>
    <lineage>
        <taxon>Bacteria</taxon>
        <taxon>Pseudomonadati</taxon>
        <taxon>Pseudomonadota</taxon>
        <taxon>Alphaproteobacteria</taxon>
        <taxon>Hyphomicrobiales</taxon>
        <taxon>Methylobacteriaceae</taxon>
        <taxon>Methylobacterium</taxon>
    </lineage>
</organism>
<comment type="caution">
    <text evidence="4">The sequence shown here is derived from an EMBL/GenBank/DDBJ whole genome shotgun (WGS) entry which is preliminary data.</text>
</comment>
<dbReference type="EMBL" id="VZZK01000008">
    <property type="protein sequence ID" value="KAB1079670.1"/>
    <property type="molecule type" value="Genomic_DNA"/>
</dbReference>
<dbReference type="Pfam" id="PF08241">
    <property type="entry name" value="Methyltransf_11"/>
    <property type="match status" value="1"/>
</dbReference>
<dbReference type="InterPro" id="IPR029063">
    <property type="entry name" value="SAM-dependent_MTases_sf"/>
</dbReference>
<name>A0A6L3T3F7_9HYPH</name>
<dbReference type="InterPro" id="IPR025282">
    <property type="entry name" value="DUF4214"/>
</dbReference>
<keyword evidence="5" id="KW-1185">Reference proteome</keyword>
<dbReference type="Pfam" id="PF13946">
    <property type="entry name" value="DUF4214"/>
    <property type="match status" value="1"/>
</dbReference>
<feature type="domain" description="Methyltransferase type 11" evidence="2">
    <location>
        <begin position="62"/>
        <end position="132"/>
    </location>
</feature>
<keyword evidence="1" id="KW-0175">Coiled coil</keyword>
<dbReference type="RefSeq" id="WP_150999930.1">
    <property type="nucleotide sequence ID" value="NZ_BPQY01000264.1"/>
</dbReference>
<evidence type="ECO:0000259" key="3">
    <source>
        <dbReference type="Pfam" id="PF13946"/>
    </source>
</evidence>
<accession>A0A6L3T3F7</accession>
<proteinExistence type="predicted"/>
<evidence type="ECO:0000259" key="2">
    <source>
        <dbReference type="Pfam" id="PF08241"/>
    </source>
</evidence>
<dbReference type="Proteomes" id="UP000474159">
    <property type="component" value="Unassembled WGS sequence"/>
</dbReference>
<evidence type="ECO:0000256" key="1">
    <source>
        <dbReference type="SAM" id="Coils"/>
    </source>
</evidence>
<sequence length="271" mass="30492">MTAEEAQTQTALQEAQHRIQTLEADAQKVSEDLRRARDRLALIGGTARRLPDPLPTRLNVGCGYDIRPSFLNVDNGDWHSPDLVADITDLPMLPSGHFEEIVAQDVLEHIARSKQVSALREWGRLLAPDGVLKVRVPSLTDMAALAALPDWQSEEKQSYLINMVYGTQAYPGDYHLCGYTPWTITPHAREAGLIISGASLKDTWLYDLTFRRAADFDRFSDEEYVQWAYFTELHRLPDPSGTAYWVAQLGLEKTRAQVLEEMRGCAEHTIG</sequence>
<protein>
    <submittedName>
        <fullName evidence="4">DUF4214 domain-containing protein</fullName>
    </submittedName>
</protein>
<feature type="domain" description="DUF4214" evidence="3">
    <location>
        <begin position="219"/>
        <end position="267"/>
    </location>
</feature>
<dbReference type="InterPro" id="IPR013216">
    <property type="entry name" value="Methyltransf_11"/>
</dbReference>
<dbReference type="GO" id="GO:0008757">
    <property type="term" value="F:S-adenosylmethionine-dependent methyltransferase activity"/>
    <property type="evidence" value="ECO:0007669"/>
    <property type="project" value="InterPro"/>
</dbReference>
<gene>
    <name evidence="4" type="ORF">F6X53_10345</name>
</gene>